<reference evidence="1 2" key="1">
    <citation type="journal article" date="2017" name="Front. Genet.">
        <title>Draft sequencing of the heterozygous diploid genome of Satsuma (Citrus unshiu Marc.) using a hybrid assembly approach.</title>
        <authorList>
            <person name="Shimizu T."/>
            <person name="Tanizawa Y."/>
            <person name="Mochizuki T."/>
            <person name="Nagasaki H."/>
            <person name="Yoshioka T."/>
            <person name="Toyoda A."/>
            <person name="Fujiyama A."/>
            <person name="Kaminuma E."/>
            <person name="Nakamura Y."/>
        </authorList>
    </citation>
    <scope>NUCLEOTIDE SEQUENCE [LARGE SCALE GENOMIC DNA]</scope>
    <source>
        <strain evidence="2">cv. Miyagawa wase</strain>
    </source>
</reference>
<protein>
    <submittedName>
        <fullName evidence="1">Uncharacterized protein</fullName>
    </submittedName>
</protein>
<proteinExistence type="predicted"/>
<keyword evidence="2" id="KW-1185">Reference proteome</keyword>
<dbReference type="AlphaFoldDB" id="A0A2H5PFB2"/>
<organism evidence="1 2">
    <name type="scientific">Citrus unshiu</name>
    <name type="common">Satsuma mandarin</name>
    <name type="synonym">Citrus nobilis var. unshiu</name>
    <dbReference type="NCBI Taxonomy" id="55188"/>
    <lineage>
        <taxon>Eukaryota</taxon>
        <taxon>Viridiplantae</taxon>
        <taxon>Streptophyta</taxon>
        <taxon>Embryophyta</taxon>
        <taxon>Tracheophyta</taxon>
        <taxon>Spermatophyta</taxon>
        <taxon>Magnoliopsida</taxon>
        <taxon>eudicotyledons</taxon>
        <taxon>Gunneridae</taxon>
        <taxon>Pentapetalae</taxon>
        <taxon>rosids</taxon>
        <taxon>malvids</taxon>
        <taxon>Sapindales</taxon>
        <taxon>Rutaceae</taxon>
        <taxon>Aurantioideae</taxon>
        <taxon>Citrus</taxon>
    </lineage>
</organism>
<dbReference type="Proteomes" id="UP000236630">
    <property type="component" value="Unassembled WGS sequence"/>
</dbReference>
<sequence length="80" mass="8730">MSTLIFVSSSENSWKKALKCSYECFTSSTAHISLILCIDNCGAPTSTVRMPTPLAKMGPIVEPQAMSLRTTKSCIHRSFS</sequence>
<dbReference type="EMBL" id="BDQV01000067">
    <property type="protein sequence ID" value="GAY51038.1"/>
    <property type="molecule type" value="Genomic_DNA"/>
</dbReference>
<name>A0A2H5PFB2_CITUN</name>
<evidence type="ECO:0000313" key="1">
    <source>
        <dbReference type="EMBL" id="GAY51038.1"/>
    </source>
</evidence>
<comment type="caution">
    <text evidence="1">The sequence shown here is derived from an EMBL/GenBank/DDBJ whole genome shotgun (WGS) entry which is preliminary data.</text>
</comment>
<evidence type="ECO:0000313" key="2">
    <source>
        <dbReference type="Proteomes" id="UP000236630"/>
    </source>
</evidence>
<accession>A0A2H5PFB2</accession>
<gene>
    <name evidence="1" type="ORF">CUMW_131210</name>
</gene>